<evidence type="ECO:0000313" key="1">
    <source>
        <dbReference type="EMBL" id="CDQ03683.1"/>
    </source>
</evidence>
<dbReference type="AlphaFoldDB" id="A0A1I9G6M4"/>
<accession>A0A1I9G6M4</accession>
<sequence length="82" mass="9493">MNRSLVSRVDDLVGINSKSVLERGMNFERGLMEEPNRPSTRLNAQLNDVNLMRNRQVTAVNTNKSFVTQFSWRPEMYCVKCV</sequence>
<reference evidence="1" key="2">
    <citation type="submission" date="2012-12" db="EMBL/GenBank/DDBJ databases">
        <authorList>
            <consortium name="WormBase Consortium"/>
            <person name="Ghedin E."/>
            <person name="Paulini M."/>
        </authorList>
    </citation>
    <scope>NUCLEOTIDE SEQUENCE</scope>
    <source>
        <strain evidence="1">FR3</strain>
    </source>
</reference>
<protein>
    <submittedName>
        <fullName evidence="1">Bm1230, isoform b</fullName>
    </submittedName>
</protein>
<dbReference type="EMBL" id="LN856893">
    <property type="protein sequence ID" value="CDQ03683.1"/>
    <property type="molecule type" value="Genomic_DNA"/>
</dbReference>
<proteinExistence type="predicted"/>
<gene>
    <name evidence="1" type="primary">Bm1230</name>
    <name evidence="1" type="ORF">BM_Bm1230</name>
</gene>
<name>A0A1I9G6M4_BRUMA</name>
<reference evidence="1" key="1">
    <citation type="journal article" date="2007" name="Science">
        <title>Draft genome of the filarial nematode parasite Brugia malayi.</title>
        <authorList>
            <person name="Ghedin E."/>
            <person name="Wang S."/>
            <person name="Spiro D."/>
            <person name="Caler E."/>
            <person name="Zhao Q."/>
            <person name="Crabtree J."/>
            <person name="Allen J.E."/>
            <person name="Delcher A.L."/>
            <person name="Guiliano D.B."/>
            <person name="Miranda-Saavedra D."/>
            <person name="Angiuoli S.V."/>
            <person name="Creasy T."/>
            <person name="Amedeo P."/>
            <person name="Haas B."/>
            <person name="El-Sayed N.M."/>
            <person name="Wortman J.R."/>
            <person name="Feldblyum T."/>
            <person name="Tallon L."/>
            <person name="Schatz M."/>
            <person name="Shumway M."/>
            <person name="Koo H."/>
            <person name="Salzberg S.L."/>
            <person name="Schobel S."/>
            <person name="Pertea M."/>
            <person name="Pop M."/>
            <person name="White O."/>
            <person name="Barton G.J."/>
            <person name="Carlow C.K."/>
            <person name="Crawford M.J."/>
            <person name="Daub J."/>
            <person name="Dimmic M.W."/>
            <person name="Estes C.F."/>
            <person name="Foster J.M."/>
            <person name="Ganatra M."/>
            <person name="Gregory W.F."/>
            <person name="Johnson N.M."/>
            <person name="Jin J."/>
            <person name="Komuniecki R."/>
            <person name="Korf I."/>
            <person name="Kumar S."/>
            <person name="Laney S."/>
            <person name="Li B.W."/>
            <person name="Li W."/>
            <person name="Lindblom T.H."/>
            <person name="Lustigman S."/>
            <person name="Ma D."/>
            <person name="Maina C.V."/>
            <person name="Martin D.M."/>
            <person name="McCarter J.P."/>
            <person name="McReynolds L."/>
            <person name="Mitreva M."/>
            <person name="Nutman T.B."/>
            <person name="Parkinson J."/>
            <person name="Peregrin-Alvarez J.M."/>
            <person name="Poole C."/>
            <person name="Ren Q."/>
            <person name="Saunders L."/>
            <person name="Sluder A.E."/>
            <person name="Smith K."/>
            <person name="Stanke M."/>
            <person name="Unnasch T.R."/>
            <person name="Ware J."/>
            <person name="Wei A.D."/>
            <person name="Weil G."/>
            <person name="Williams D.J."/>
            <person name="Zhang Y."/>
            <person name="Williams S.A."/>
            <person name="Fraser-Liggett C."/>
            <person name="Slatko B."/>
            <person name="Blaxter M.L."/>
            <person name="Scott A.L."/>
        </authorList>
    </citation>
    <scope>NUCLEOTIDE SEQUENCE</scope>
    <source>
        <strain evidence="1">FR3</strain>
    </source>
</reference>
<organism evidence="1">
    <name type="scientific">Brugia malayi</name>
    <name type="common">Filarial nematode worm</name>
    <dbReference type="NCBI Taxonomy" id="6279"/>
    <lineage>
        <taxon>Eukaryota</taxon>
        <taxon>Metazoa</taxon>
        <taxon>Ecdysozoa</taxon>
        <taxon>Nematoda</taxon>
        <taxon>Chromadorea</taxon>
        <taxon>Rhabditida</taxon>
        <taxon>Spirurina</taxon>
        <taxon>Spiruromorpha</taxon>
        <taxon>Filarioidea</taxon>
        <taxon>Onchocercidae</taxon>
        <taxon>Brugia</taxon>
    </lineage>
</organism>